<evidence type="ECO:0000256" key="1">
    <source>
        <dbReference type="ARBA" id="ARBA00033729"/>
    </source>
</evidence>
<dbReference type="Pfam" id="PF02866">
    <property type="entry name" value="Ldh_1_C"/>
    <property type="match status" value="1"/>
</dbReference>
<dbReference type="Proteomes" id="UP000472261">
    <property type="component" value="Unplaced"/>
</dbReference>
<feature type="domain" description="Lactate/malate dehydrogenase C-terminal" evidence="3">
    <location>
        <begin position="6"/>
        <end position="97"/>
    </location>
</feature>
<dbReference type="Ensembl" id="ENSPCLT00000034196.1">
    <property type="protein sequence ID" value="ENSPCLP00000024656.1"/>
    <property type="gene ID" value="ENSPCLG00000021733.1"/>
</dbReference>
<dbReference type="OMA" id="EVHNIAY"/>
<dbReference type="PANTHER" id="PTHR43128">
    <property type="entry name" value="L-2-HYDROXYCARBOXYLATE DEHYDROGENASE (NAD(P)(+))"/>
    <property type="match status" value="1"/>
</dbReference>
<accession>A0A669R7T3</accession>
<reference evidence="4" key="2">
    <citation type="submission" date="2025-09" db="UniProtKB">
        <authorList>
            <consortium name="Ensembl"/>
        </authorList>
    </citation>
    <scope>IDENTIFICATION</scope>
</reference>
<name>A0A669R7T3_PHACC</name>
<evidence type="ECO:0000313" key="5">
    <source>
        <dbReference type="Proteomes" id="UP000472261"/>
    </source>
</evidence>
<evidence type="ECO:0000259" key="3">
    <source>
        <dbReference type="Pfam" id="PF02866"/>
    </source>
</evidence>
<keyword evidence="5" id="KW-1185">Reference proteome</keyword>
<dbReference type="SUPFAM" id="SSF56327">
    <property type="entry name" value="LDH C-terminal domain-like"/>
    <property type="match status" value="1"/>
</dbReference>
<dbReference type="InterPro" id="IPR022383">
    <property type="entry name" value="Lactate/malate_DH_C"/>
</dbReference>
<proteinExistence type="predicted"/>
<dbReference type="GO" id="GO:0006089">
    <property type="term" value="P:lactate metabolic process"/>
    <property type="evidence" value="ECO:0007669"/>
    <property type="project" value="TreeGrafter"/>
</dbReference>
<dbReference type="Gene3D" id="3.90.110.10">
    <property type="entry name" value="Lactate dehydrogenase/glycoside hydrolase, family 4, C-terminal"/>
    <property type="match status" value="1"/>
</dbReference>
<dbReference type="InterPro" id="IPR015955">
    <property type="entry name" value="Lactate_DH/Glyco_Ohase_4_C"/>
</dbReference>
<comment type="function">
    <text evidence="1">Interconverts simultaneously and stereospecifically pyruvate and lactate with concomitant interconversion of NADH and NAD(+).</text>
</comment>
<evidence type="ECO:0000256" key="2">
    <source>
        <dbReference type="ARBA" id="ARBA00048275"/>
    </source>
</evidence>
<dbReference type="PANTHER" id="PTHR43128:SF33">
    <property type="entry name" value="UBIQUITIN-CONJUGATING ENZYME E2 VARIANT 3"/>
    <property type="match status" value="1"/>
</dbReference>
<organism evidence="4 5">
    <name type="scientific">Phasianus colchicus</name>
    <name type="common">Common pheasant</name>
    <dbReference type="NCBI Taxonomy" id="9054"/>
    <lineage>
        <taxon>Eukaryota</taxon>
        <taxon>Metazoa</taxon>
        <taxon>Chordata</taxon>
        <taxon>Craniata</taxon>
        <taxon>Vertebrata</taxon>
        <taxon>Euteleostomi</taxon>
        <taxon>Archelosauria</taxon>
        <taxon>Archosauria</taxon>
        <taxon>Dinosauria</taxon>
        <taxon>Saurischia</taxon>
        <taxon>Theropoda</taxon>
        <taxon>Coelurosauria</taxon>
        <taxon>Aves</taxon>
        <taxon>Neognathae</taxon>
        <taxon>Galloanserae</taxon>
        <taxon>Galliformes</taxon>
        <taxon>Phasianidae</taxon>
        <taxon>Phasianinae</taxon>
        <taxon>Phasianus</taxon>
    </lineage>
</organism>
<reference evidence="4" key="1">
    <citation type="submission" date="2025-08" db="UniProtKB">
        <authorList>
            <consortium name="Ensembl"/>
        </authorList>
    </citation>
    <scope>IDENTIFICATION</scope>
</reference>
<comment type="catalytic activity">
    <reaction evidence="2">
        <text>(S)-lactate + NAD(+) = pyruvate + NADH + H(+)</text>
        <dbReference type="Rhea" id="RHEA:23444"/>
        <dbReference type="ChEBI" id="CHEBI:15361"/>
        <dbReference type="ChEBI" id="CHEBI:15378"/>
        <dbReference type="ChEBI" id="CHEBI:16651"/>
        <dbReference type="ChEBI" id="CHEBI:57540"/>
        <dbReference type="ChEBI" id="CHEBI:57945"/>
        <dbReference type="EC" id="1.1.1.27"/>
    </reaction>
    <physiologicalReaction direction="left-to-right" evidence="2">
        <dbReference type="Rhea" id="RHEA:23445"/>
    </physiologicalReaction>
    <physiologicalReaction direction="right-to-left" evidence="2">
        <dbReference type="Rhea" id="RHEA:23446"/>
    </physiologicalReaction>
</comment>
<evidence type="ECO:0000313" key="4">
    <source>
        <dbReference type="Ensembl" id="ENSPCLP00000024656.1"/>
    </source>
</evidence>
<dbReference type="GO" id="GO:0004459">
    <property type="term" value="F:L-lactate dehydrogenase (NAD+) activity"/>
    <property type="evidence" value="ECO:0007669"/>
    <property type="project" value="UniProtKB-EC"/>
</dbReference>
<sequence>MLCLFLCSTIVDQAVEVLKGKGQRSWSVGLSVADLTDSILKDKRKVHSVSTLAKGFCNINSEVFLSLPCILGTSGVIETVVLEEDQLVQEKLQSSAGSIHDLQQQLKL</sequence>
<dbReference type="AlphaFoldDB" id="A0A669R7T3"/>
<protein>
    <recommendedName>
        <fullName evidence="3">Lactate/malate dehydrogenase C-terminal domain-containing protein</fullName>
    </recommendedName>
</protein>